<evidence type="ECO:0000256" key="1">
    <source>
        <dbReference type="ARBA" id="ARBA00022491"/>
    </source>
</evidence>
<sequence>MVTIKDVAKHAGVSVASVSRYINKNGYVRTETGKKIAEAIQALDYVPNEVARSLFQKKSKIIGVLLPDIANPYFPLLAKGIEETLIKNGYMMLLANTSDSEEQLNQYITTFIQNNVSGIITALPIKALPDVSVVGIDRVYEGDINKVLPDDYLGGKLIGEEILKTAFKNILIITGSLSFNSAKKRLEGLTDVLDTKTTNYEIYETSTFNVNEVDKISDAFFEQYPLVDTVIASNDYLALKIMQKAQQRGMSIPENLQIIGYDGIPFADMTYPKLTTIKQPVYEIGEMAADVMIQMLTGENTRSLQKILPVSLQKGESLR</sequence>
<evidence type="ECO:0000256" key="4">
    <source>
        <dbReference type="ARBA" id="ARBA00023163"/>
    </source>
</evidence>
<dbReference type="PROSITE" id="PS00356">
    <property type="entry name" value="HTH_LACI_1"/>
    <property type="match status" value="1"/>
</dbReference>
<dbReference type="Proteomes" id="UP000094764">
    <property type="component" value="Unassembled WGS sequence"/>
</dbReference>
<keyword evidence="2" id="KW-0805">Transcription regulation</keyword>
<dbReference type="Gene3D" id="3.40.50.2300">
    <property type="match status" value="2"/>
</dbReference>
<dbReference type="SMART" id="SM00354">
    <property type="entry name" value="HTH_LACI"/>
    <property type="match status" value="1"/>
</dbReference>
<protein>
    <submittedName>
        <fullName evidence="7">Uncharacterized protein</fullName>
    </submittedName>
</protein>
<feature type="domain" description="HTH lacI-type" evidence="5">
    <location>
        <begin position="2"/>
        <end position="56"/>
    </location>
</feature>
<proteinExistence type="predicted"/>
<dbReference type="CDD" id="cd01392">
    <property type="entry name" value="HTH_LacI"/>
    <property type="match status" value="1"/>
</dbReference>
<dbReference type="SUPFAM" id="SSF47413">
    <property type="entry name" value="lambda repressor-like DNA-binding domains"/>
    <property type="match status" value="1"/>
</dbReference>
<dbReference type="GO" id="GO:0003700">
    <property type="term" value="F:DNA-binding transcription factor activity"/>
    <property type="evidence" value="ECO:0007669"/>
    <property type="project" value="TreeGrafter"/>
</dbReference>
<dbReference type="PRINTS" id="PR00036">
    <property type="entry name" value="HTHLACI"/>
</dbReference>
<gene>
    <name evidence="7" type="ORF">BCR23_09285</name>
</gene>
<keyword evidence="3" id="KW-0238">DNA-binding</keyword>
<organism evidence="7 8">
    <name type="scientific">Enterococcus quebecensis</name>
    <dbReference type="NCBI Taxonomy" id="903983"/>
    <lineage>
        <taxon>Bacteria</taxon>
        <taxon>Bacillati</taxon>
        <taxon>Bacillota</taxon>
        <taxon>Bacilli</taxon>
        <taxon>Lactobacillales</taxon>
        <taxon>Enterococcaceae</taxon>
        <taxon>Enterococcus</taxon>
    </lineage>
</organism>
<dbReference type="Pfam" id="PF00356">
    <property type="entry name" value="LacI"/>
    <property type="match status" value="1"/>
</dbReference>
<dbReference type="InterPro" id="IPR000843">
    <property type="entry name" value="HTH_LacI"/>
</dbReference>
<evidence type="ECO:0000256" key="2">
    <source>
        <dbReference type="ARBA" id="ARBA00023015"/>
    </source>
</evidence>
<dbReference type="GO" id="GO:0000976">
    <property type="term" value="F:transcription cis-regulatory region binding"/>
    <property type="evidence" value="ECO:0007669"/>
    <property type="project" value="TreeGrafter"/>
</dbReference>
<keyword evidence="4" id="KW-0804">Transcription</keyword>
<dbReference type="PROSITE" id="PS50932">
    <property type="entry name" value="HTH_LACI_2"/>
    <property type="match status" value="1"/>
</dbReference>
<dbReference type="PANTHER" id="PTHR30146">
    <property type="entry name" value="LACI-RELATED TRANSCRIPTIONAL REPRESSOR"/>
    <property type="match status" value="1"/>
</dbReference>
<dbReference type="RefSeq" id="WP_069635517.1">
    <property type="nucleotide sequence ID" value="NZ_JXKZ01000006.1"/>
</dbReference>
<evidence type="ECO:0000313" key="7">
    <source>
        <dbReference type="EMBL" id="OEG15648.1"/>
    </source>
</evidence>
<dbReference type="InterPro" id="IPR001761">
    <property type="entry name" value="Peripla_BP/Lac1_sug-bd_dom"/>
</dbReference>
<keyword evidence="1" id="KW-0678">Repressor</keyword>
<dbReference type="STRING" id="903983.BCR23_09285"/>
<accession>A0A1E5GSG3</accession>
<dbReference type="OrthoDB" id="9796186at2"/>
<name>A0A1E5GSG3_9ENTE</name>
<feature type="domain" description="HTH cro/C1-type" evidence="6">
    <location>
        <begin position="3"/>
        <end position="46"/>
    </location>
</feature>
<reference evidence="8" key="1">
    <citation type="submission" date="2016-09" db="EMBL/GenBank/DDBJ databases">
        <authorList>
            <person name="Gulvik C.A."/>
        </authorList>
    </citation>
    <scope>NUCLEOTIDE SEQUENCE [LARGE SCALE GENOMIC DNA]</scope>
    <source>
        <strain evidence="8">LMG 26306</strain>
    </source>
</reference>
<dbReference type="Gene3D" id="1.10.260.40">
    <property type="entry name" value="lambda repressor-like DNA-binding domains"/>
    <property type="match status" value="1"/>
</dbReference>
<dbReference type="EMBL" id="MIKB01000015">
    <property type="protein sequence ID" value="OEG15648.1"/>
    <property type="molecule type" value="Genomic_DNA"/>
</dbReference>
<dbReference type="AlphaFoldDB" id="A0A1E5GSG3"/>
<evidence type="ECO:0000313" key="8">
    <source>
        <dbReference type="Proteomes" id="UP000094764"/>
    </source>
</evidence>
<dbReference type="PROSITE" id="PS50943">
    <property type="entry name" value="HTH_CROC1"/>
    <property type="match status" value="1"/>
</dbReference>
<evidence type="ECO:0000259" key="5">
    <source>
        <dbReference type="PROSITE" id="PS50932"/>
    </source>
</evidence>
<evidence type="ECO:0000256" key="3">
    <source>
        <dbReference type="ARBA" id="ARBA00023125"/>
    </source>
</evidence>
<evidence type="ECO:0000259" key="6">
    <source>
        <dbReference type="PROSITE" id="PS50943"/>
    </source>
</evidence>
<comment type="caution">
    <text evidence="7">The sequence shown here is derived from an EMBL/GenBank/DDBJ whole genome shotgun (WGS) entry which is preliminary data.</text>
</comment>
<dbReference type="CDD" id="cd06291">
    <property type="entry name" value="PBP1_Qymf-like"/>
    <property type="match status" value="1"/>
</dbReference>
<keyword evidence="8" id="KW-1185">Reference proteome</keyword>
<dbReference type="InterPro" id="IPR028082">
    <property type="entry name" value="Peripla_BP_I"/>
</dbReference>
<dbReference type="Pfam" id="PF00532">
    <property type="entry name" value="Peripla_BP_1"/>
    <property type="match status" value="1"/>
</dbReference>
<dbReference type="SUPFAM" id="SSF53822">
    <property type="entry name" value="Periplasmic binding protein-like I"/>
    <property type="match status" value="1"/>
</dbReference>
<dbReference type="InterPro" id="IPR001387">
    <property type="entry name" value="Cro/C1-type_HTH"/>
</dbReference>
<dbReference type="InterPro" id="IPR010982">
    <property type="entry name" value="Lambda_DNA-bd_dom_sf"/>
</dbReference>
<dbReference type="PANTHER" id="PTHR30146:SF95">
    <property type="entry name" value="RIBOSE OPERON REPRESSOR"/>
    <property type="match status" value="1"/>
</dbReference>